<name>A0A2J6T7T2_9HELO</name>
<evidence type="ECO:0000313" key="2">
    <source>
        <dbReference type="EMBL" id="PMD59074.1"/>
    </source>
</evidence>
<dbReference type="RefSeq" id="XP_024735978.1">
    <property type="nucleotide sequence ID" value="XM_024872718.1"/>
</dbReference>
<dbReference type="AlphaFoldDB" id="A0A2J6T7T2"/>
<sequence length="142" mass="15624">MIGRTLDPSPGPHSYWNKLWRLAGRVTALLPLLLLLCTRYCTSVPPYLPPVSLHWARYLTHRAWPSTPMTGGGMGMASETSGPTAIDPRCRLSTCRESTPRRAHAHAHADANLPPRDYPSTSTTSLVIFRSSKDGSGRMAKK</sequence>
<keyword evidence="3" id="KW-1185">Reference proteome</keyword>
<protein>
    <submittedName>
        <fullName evidence="2">Uncharacterized protein</fullName>
    </submittedName>
</protein>
<accession>A0A2J6T7T2</accession>
<organism evidence="2 3">
    <name type="scientific">Hyaloscypha bicolor E</name>
    <dbReference type="NCBI Taxonomy" id="1095630"/>
    <lineage>
        <taxon>Eukaryota</taxon>
        <taxon>Fungi</taxon>
        <taxon>Dikarya</taxon>
        <taxon>Ascomycota</taxon>
        <taxon>Pezizomycotina</taxon>
        <taxon>Leotiomycetes</taxon>
        <taxon>Helotiales</taxon>
        <taxon>Hyaloscyphaceae</taxon>
        <taxon>Hyaloscypha</taxon>
        <taxon>Hyaloscypha bicolor</taxon>
    </lineage>
</organism>
<evidence type="ECO:0000256" key="1">
    <source>
        <dbReference type="SAM" id="MobiDB-lite"/>
    </source>
</evidence>
<dbReference type="InParanoid" id="A0A2J6T7T2"/>
<dbReference type="Proteomes" id="UP000235371">
    <property type="component" value="Unassembled WGS sequence"/>
</dbReference>
<dbReference type="GeneID" id="36580798"/>
<gene>
    <name evidence="2" type="ORF">K444DRAFT_422843</name>
</gene>
<evidence type="ECO:0000313" key="3">
    <source>
        <dbReference type="Proteomes" id="UP000235371"/>
    </source>
</evidence>
<proteinExistence type="predicted"/>
<reference evidence="2 3" key="1">
    <citation type="submission" date="2016-04" db="EMBL/GenBank/DDBJ databases">
        <title>A degradative enzymes factory behind the ericoid mycorrhizal symbiosis.</title>
        <authorList>
            <consortium name="DOE Joint Genome Institute"/>
            <person name="Martino E."/>
            <person name="Morin E."/>
            <person name="Grelet G."/>
            <person name="Kuo A."/>
            <person name="Kohler A."/>
            <person name="Daghino S."/>
            <person name="Barry K."/>
            <person name="Choi C."/>
            <person name="Cichocki N."/>
            <person name="Clum A."/>
            <person name="Copeland A."/>
            <person name="Hainaut M."/>
            <person name="Haridas S."/>
            <person name="Labutti K."/>
            <person name="Lindquist E."/>
            <person name="Lipzen A."/>
            <person name="Khouja H.-R."/>
            <person name="Murat C."/>
            <person name="Ohm R."/>
            <person name="Olson A."/>
            <person name="Spatafora J."/>
            <person name="Veneault-Fourrey C."/>
            <person name="Henrissat B."/>
            <person name="Grigoriev I."/>
            <person name="Martin F."/>
            <person name="Perotto S."/>
        </authorList>
    </citation>
    <scope>NUCLEOTIDE SEQUENCE [LARGE SCALE GENOMIC DNA]</scope>
    <source>
        <strain evidence="2 3">E</strain>
    </source>
</reference>
<feature type="region of interest" description="Disordered" evidence="1">
    <location>
        <begin position="97"/>
        <end position="122"/>
    </location>
</feature>
<dbReference type="EMBL" id="KZ613817">
    <property type="protein sequence ID" value="PMD59074.1"/>
    <property type="molecule type" value="Genomic_DNA"/>
</dbReference>